<protein>
    <submittedName>
        <fullName evidence="1">Uncharacterized protein</fullName>
    </submittedName>
</protein>
<gene>
    <name evidence="1" type="ORF">TSPGSL018_5252</name>
</gene>
<reference evidence="1" key="1">
    <citation type="submission" date="2014-05" db="EMBL/GenBank/DDBJ databases">
        <title>The transcriptome of the halophilic microalga Tetraselmis sp. GSL018 isolated from the Great Salt Lake, Utah.</title>
        <authorList>
            <person name="Jinkerson R.E."/>
            <person name="D'Adamo S."/>
            <person name="Posewitz M.C."/>
        </authorList>
    </citation>
    <scope>NUCLEOTIDE SEQUENCE</scope>
    <source>
        <strain evidence="1">GSL018</strain>
    </source>
</reference>
<name>A0A061RHD6_9CHLO</name>
<dbReference type="EMBL" id="GBEZ01016312">
    <property type="protein sequence ID" value="JAC69926.1"/>
    <property type="molecule type" value="Transcribed_RNA"/>
</dbReference>
<dbReference type="AlphaFoldDB" id="A0A061RHD6"/>
<proteinExistence type="predicted"/>
<evidence type="ECO:0000313" key="1">
    <source>
        <dbReference type="EMBL" id="JAC69926.1"/>
    </source>
</evidence>
<accession>A0A061RHD6</accession>
<sequence length="181" mass="20782">ETPQQRLPSIFVYGEYHGVVLQQLGVAQSGKQRQVCNSEPRHGGKDVFEPVSQIRQIRTKRYRFPKLRCALDTSRIPPGFRSSESMLIPFVREAEMTSDLYKLLQMTKGEEHQDAEQANHAIFPATKLRQAHNMEQSVISLAEPVPIPVHNYFPGQETHPARNRRLKDKYYAVCTPFPLPQ</sequence>
<feature type="non-terminal residue" evidence="1">
    <location>
        <position position="1"/>
    </location>
</feature>
<organism evidence="1">
    <name type="scientific">Tetraselmis sp. GSL018</name>
    <dbReference type="NCBI Taxonomy" id="582737"/>
    <lineage>
        <taxon>Eukaryota</taxon>
        <taxon>Viridiplantae</taxon>
        <taxon>Chlorophyta</taxon>
        <taxon>core chlorophytes</taxon>
        <taxon>Chlorodendrophyceae</taxon>
        <taxon>Chlorodendrales</taxon>
        <taxon>Chlorodendraceae</taxon>
        <taxon>Tetraselmis</taxon>
    </lineage>
</organism>